<dbReference type="Proteomes" id="UP000305131">
    <property type="component" value="Unassembled WGS sequence"/>
</dbReference>
<dbReference type="RefSeq" id="WP_138400585.1">
    <property type="nucleotide sequence ID" value="NZ_JBAFVI010000005.1"/>
</dbReference>
<dbReference type="EMBL" id="VAUP01000035">
    <property type="protein sequence ID" value="TLX41719.1"/>
    <property type="molecule type" value="Genomic_DNA"/>
</dbReference>
<dbReference type="InterPro" id="IPR036388">
    <property type="entry name" value="WH-like_DNA-bd_sf"/>
</dbReference>
<evidence type="ECO:0000256" key="3">
    <source>
        <dbReference type="ARBA" id="ARBA00023163"/>
    </source>
</evidence>
<evidence type="ECO:0000256" key="1">
    <source>
        <dbReference type="ARBA" id="ARBA00023015"/>
    </source>
</evidence>
<organism evidence="5 6">
    <name type="scientific">Xanthobacter autotrophicus</name>
    <dbReference type="NCBI Taxonomy" id="280"/>
    <lineage>
        <taxon>Bacteria</taxon>
        <taxon>Pseudomonadati</taxon>
        <taxon>Pseudomonadota</taxon>
        <taxon>Alphaproteobacteria</taxon>
        <taxon>Hyphomicrobiales</taxon>
        <taxon>Xanthobacteraceae</taxon>
        <taxon>Xanthobacter</taxon>
    </lineage>
</organism>
<dbReference type="SMART" id="SM00345">
    <property type="entry name" value="HTH_GNTR"/>
    <property type="match status" value="1"/>
</dbReference>
<dbReference type="AlphaFoldDB" id="A0A6C1KBT8"/>
<dbReference type="SUPFAM" id="SSF48008">
    <property type="entry name" value="GntR ligand-binding domain-like"/>
    <property type="match status" value="1"/>
</dbReference>
<dbReference type="GeneID" id="95775052"/>
<evidence type="ECO:0000313" key="6">
    <source>
        <dbReference type="Proteomes" id="UP000305131"/>
    </source>
</evidence>
<dbReference type="Gene3D" id="1.20.120.530">
    <property type="entry name" value="GntR ligand-binding domain-like"/>
    <property type="match status" value="1"/>
</dbReference>
<dbReference type="CDD" id="cd07377">
    <property type="entry name" value="WHTH_GntR"/>
    <property type="match status" value="1"/>
</dbReference>
<sequence>MQIETELGEEAAEAGTAPVRSLRDTAYEVLKQRIIMCVFRPGEALSEAQVASSLGLGRTPVRQAFDRLMRDGLVEVLPRKGIIVRPISADEVRHMVEVRLLNEGFCARLAAERADGATLAALAENVRRGAEAAAERDVAAAMALDRAFHATISAAAGNPVLGDILKNLHERAQRVWFVSLRDAGHHARVVDEHAAIAAALTARDGDGAEEATRAHILSFAANLTRQL</sequence>
<comment type="caution">
    <text evidence="5">The sequence shown here is derived from an EMBL/GenBank/DDBJ whole genome shotgun (WGS) entry which is preliminary data.</text>
</comment>
<dbReference type="InterPro" id="IPR036390">
    <property type="entry name" value="WH_DNA-bd_sf"/>
</dbReference>
<name>A0A6C1KBT8_XANAU</name>
<evidence type="ECO:0000256" key="2">
    <source>
        <dbReference type="ARBA" id="ARBA00023125"/>
    </source>
</evidence>
<protein>
    <submittedName>
        <fullName evidence="5">GntR family transcriptional regulator</fullName>
    </submittedName>
</protein>
<dbReference type="InterPro" id="IPR000524">
    <property type="entry name" value="Tscrpt_reg_HTH_GntR"/>
</dbReference>
<dbReference type="GO" id="GO:0003700">
    <property type="term" value="F:DNA-binding transcription factor activity"/>
    <property type="evidence" value="ECO:0007669"/>
    <property type="project" value="InterPro"/>
</dbReference>
<dbReference type="SMART" id="SM00895">
    <property type="entry name" value="FCD"/>
    <property type="match status" value="1"/>
</dbReference>
<dbReference type="InterPro" id="IPR011711">
    <property type="entry name" value="GntR_C"/>
</dbReference>
<dbReference type="SUPFAM" id="SSF46785">
    <property type="entry name" value="Winged helix' DNA-binding domain"/>
    <property type="match status" value="1"/>
</dbReference>
<dbReference type="InterPro" id="IPR008920">
    <property type="entry name" value="TF_FadR/GntR_C"/>
</dbReference>
<feature type="domain" description="HTH gntR-type" evidence="4">
    <location>
        <begin position="20"/>
        <end position="87"/>
    </location>
</feature>
<accession>A0A6C1KBT8</accession>
<dbReference type="Pfam" id="PF07729">
    <property type="entry name" value="FCD"/>
    <property type="match status" value="1"/>
</dbReference>
<keyword evidence="2" id="KW-0238">DNA-binding</keyword>
<dbReference type="GO" id="GO:0003677">
    <property type="term" value="F:DNA binding"/>
    <property type="evidence" value="ECO:0007669"/>
    <property type="project" value="UniProtKB-KW"/>
</dbReference>
<evidence type="ECO:0000259" key="4">
    <source>
        <dbReference type="PROSITE" id="PS50949"/>
    </source>
</evidence>
<dbReference type="OrthoDB" id="9028214at2"/>
<dbReference type="PANTHER" id="PTHR43537:SF5">
    <property type="entry name" value="UXU OPERON TRANSCRIPTIONAL REGULATOR"/>
    <property type="match status" value="1"/>
</dbReference>
<dbReference type="Gene3D" id="1.10.10.10">
    <property type="entry name" value="Winged helix-like DNA-binding domain superfamily/Winged helix DNA-binding domain"/>
    <property type="match status" value="1"/>
</dbReference>
<dbReference type="PANTHER" id="PTHR43537">
    <property type="entry name" value="TRANSCRIPTIONAL REGULATOR, GNTR FAMILY"/>
    <property type="match status" value="1"/>
</dbReference>
<reference evidence="5 6" key="1">
    <citation type="submission" date="2019-05" db="EMBL/GenBank/DDBJ databases">
        <authorList>
            <person name="Zhou X."/>
        </authorList>
    </citation>
    <scope>NUCLEOTIDE SEQUENCE [LARGE SCALE GENOMIC DNA]</scope>
    <source>
        <strain evidence="5 6">DSM 432</strain>
    </source>
</reference>
<dbReference type="Pfam" id="PF00392">
    <property type="entry name" value="GntR"/>
    <property type="match status" value="1"/>
</dbReference>
<keyword evidence="3" id="KW-0804">Transcription</keyword>
<keyword evidence="1" id="KW-0805">Transcription regulation</keyword>
<gene>
    <name evidence="5" type="ORF">FBQ73_16485</name>
</gene>
<dbReference type="PROSITE" id="PS50949">
    <property type="entry name" value="HTH_GNTR"/>
    <property type="match status" value="1"/>
</dbReference>
<evidence type="ECO:0000313" key="5">
    <source>
        <dbReference type="EMBL" id="TLX41719.1"/>
    </source>
</evidence>
<proteinExistence type="predicted"/>